<keyword evidence="2 3" id="KW-0378">Hydrolase</keyword>
<keyword evidence="6" id="KW-1185">Reference proteome</keyword>
<feature type="region of interest" description="Disordered" evidence="4">
    <location>
        <begin position="926"/>
        <end position="987"/>
    </location>
</feature>
<evidence type="ECO:0000256" key="2">
    <source>
        <dbReference type="ARBA" id="ARBA00022801"/>
    </source>
</evidence>
<feature type="compositionally biased region" description="Low complexity" evidence="4">
    <location>
        <begin position="926"/>
        <end position="950"/>
    </location>
</feature>
<sequence length="1211" mass="134930">MIPYATCVCFGSRRRGPGRTPLLTSTDQEETNVSVERKKCGTLCIQVSGRESKDKELKLEERRKSLKHSQSELRLLESLSLNAKKPNLFGTFKTLQLPRRRHPILIPDIHHQPGIDDFFNGIVQGILASCQKWAFNTFTLDMATGGHSLSILLLHLFHQYGLIKEFHLDVLKVCKCFNLIELGYHGDNPYHNSVHAADVAQAMHCFLQENTIVQQLSPLEIMASLLGAVCHDIDHPGVSQPFLIATSNHLAALYKNFSVLENHHWRSAISCLRETELLSHLSREVRDDVECQIRSLILATDITRQQEFLSRFKKYIAENALDLSKKEIRHFILQIGLKCADLCNPCRPWDISQQWSYQVCKEFYRQGDIERELSLPVTPMCDRTRTSVARIQVVSDFFRYVVSPLFEIWDQFLNTSLSNHLMKNLRDNQAEWEEGIERELADKEETSTTIGAAAMAMEEYAPLASDEEDFVDECGSFLGESFFFDEAFGPFHRRRYSMPVENQQVLLKGRNRQFSAPQVLQYRRRSSVGPSLSISSRIPSPNLYTPFKKPSVSRLLQTRTSILSLSTGVDSLFLQRLQHLADDSKELKPELTLECSLHSHTLESAHLETEPSENVKDVDRTTDIEPEILEYRTSGSRTSGVIVHNQMFYRRTNSPLTNIASDTLNADAYDKFQGDVGAQIDEMGDSVLDCSNECCTVSPRCYSEGTENAQRTESFRQSTSHSIPEQQDSSERTGALSVILIKDKSLAQSESTINKYIDNGSTHDSSATLLADETCDVNFFLGEENPEKELCEPGKQTSWRTHITRSLSDERPDSPSKGCDSPVPSVGGSTKSSTSSSSRLVCRRGSAPTSSVQKFSDSYGKMKDHSVSSVFSRRWSVPAEPLSGVRDSVASEFRNSQDENVRLQKELVRHHSFGLLETLCVVPSSESEYEGSSTGPTSTGTTCSTRRNSSIPPGVVRHSFSSRGTFDTDSNDPEGSYSSENQDTFLPCIPPSRPQLARRRGSLPADVPLSLMGRVPTSVETLCPGPGFGLDPLQYLDSKSSSTVCRRDSMGEILQALLRPTSSRLTFHGLGAGSSRLQNTISQGILINPEHTTTPGLPRRGSAGLDLFSGFWRSINIDKTQASHTTKQRVNLPQQSCPLGSSGDSEWSPQYSATDTSSHKMHRINSFSVTTTELVSPPGIPNTVRCQRRRGSVPVNVPLLSFSSGETSSGD</sequence>
<feature type="region of interest" description="Disordered" evidence="4">
    <location>
        <begin position="1122"/>
        <end position="1159"/>
    </location>
</feature>
<dbReference type="PROSITE" id="PS51845">
    <property type="entry name" value="PDEASE_I_2"/>
    <property type="match status" value="1"/>
</dbReference>
<name>A0ABM1SEY2_LIMPO</name>
<dbReference type="EC" id="3.1.4.-" evidence="3"/>
<dbReference type="InterPro" id="IPR023088">
    <property type="entry name" value="PDEase"/>
</dbReference>
<evidence type="ECO:0000256" key="4">
    <source>
        <dbReference type="SAM" id="MobiDB-lite"/>
    </source>
</evidence>
<evidence type="ECO:0000313" key="9">
    <source>
        <dbReference type="RefSeq" id="XP_022242189.1"/>
    </source>
</evidence>
<dbReference type="Pfam" id="PF00233">
    <property type="entry name" value="PDEase_I"/>
    <property type="match status" value="1"/>
</dbReference>
<comment type="similarity">
    <text evidence="3">Belongs to the cyclic nucleotide phosphodiesterase family.</text>
</comment>
<evidence type="ECO:0000259" key="5">
    <source>
        <dbReference type="PROSITE" id="PS51845"/>
    </source>
</evidence>
<accession>A0ABM1SEY2</accession>
<dbReference type="PANTHER" id="PTHR11347">
    <property type="entry name" value="CYCLIC NUCLEOTIDE PHOSPHODIESTERASE"/>
    <property type="match status" value="1"/>
</dbReference>
<evidence type="ECO:0000313" key="7">
    <source>
        <dbReference type="RefSeq" id="XP_022242187.1"/>
    </source>
</evidence>
<dbReference type="RefSeq" id="XP_022242187.1">
    <property type="nucleotide sequence ID" value="XM_022386479.1"/>
</dbReference>
<dbReference type="InterPro" id="IPR023174">
    <property type="entry name" value="PDEase_CS"/>
</dbReference>
<protein>
    <recommendedName>
        <fullName evidence="3">Phosphodiesterase</fullName>
        <ecNumber evidence="3">3.1.4.-</ecNumber>
    </recommendedName>
</protein>
<feature type="region of interest" description="Disordered" evidence="4">
    <location>
        <begin position="788"/>
        <end position="859"/>
    </location>
</feature>
<keyword evidence="1 3" id="KW-0479">Metal-binding</keyword>
<dbReference type="InterPro" id="IPR003607">
    <property type="entry name" value="HD/PDEase_dom"/>
</dbReference>
<organism evidence="6 7">
    <name type="scientific">Limulus polyphemus</name>
    <name type="common">Atlantic horseshoe crab</name>
    <dbReference type="NCBI Taxonomy" id="6850"/>
    <lineage>
        <taxon>Eukaryota</taxon>
        <taxon>Metazoa</taxon>
        <taxon>Ecdysozoa</taxon>
        <taxon>Arthropoda</taxon>
        <taxon>Chelicerata</taxon>
        <taxon>Merostomata</taxon>
        <taxon>Xiphosura</taxon>
        <taxon>Limulidae</taxon>
        <taxon>Limulus</taxon>
    </lineage>
</organism>
<feature type="region of interest" description="Disordered" evidence="4">
    <location>
        <begin position="706"/>
        <end position="732"/>
    </location>
</feature>
<dbReference type="GeneID" id="106459907"/>
<dbReference type="CDD" id="cd00077">
    <property type="entry name" value="HDc"/>
    <property type="match status" value="1"/>
</dbReference>
<feature type="compositionally biased region" description="Polar residues" evidence="4">
    <location>
        <begin position="847"/>
        <end position="856"/>
    </location>
</feature>
<dbReference type="Gene3D" id="1.10.1300.10">
    <property type="entry name" value="3'5'-cyclic nucleotide phosphodiesterase, catalytic domain"/>
    <property type="match status" value="1"/>
</dbReference>
<dbReference type="InterPro" id="IPR036971">
    <property type="entry name" value="PDEase_catalytic_dom_sf"/>
</dbReference>
<comment type="cofactor">
    <cofactor evidence="3">
        <name>a divalent metal cation</name>
        <dbReference type="ChEBI" id="CHEBI:60240"/>
    </cofactor>
    <text evidence="3">Binds 2 divalent metal cations per subunit. Site 1 may preferentially bind zinc ions, while site 2 has a preference for magnesium and/or manganese ions.</text>
</comment>
<proteinExistence type="inferred from homology"/>
<gene>
    <name evidence="7 8 9" type="primary">LOC106459907</name>
</gene>
<dbReference type="SMART" id="SM00471">
    <property type="entry name" value="HDc"/>
    <property type="match status" value="1"/>
</dbReference>
<dbReference type="PRINTS" id="PR00387">
    <property type="entry name" value="PDIESTERASE1"/>
</dbReference>
<dbReference type="InterPro" id="IPR002073">
    <property type="entry name" value="PDEase_catalytic_dom"/>
</dbReference>
<reference evidence="7 8" key="1">
    <citation type="submission" date="2025-05" db="UniProtKB">
        <authorList>
            <consortium name="RefSeq"/>
        </authorList>
    </citation>
    <scope>IDENTIFICATION</scope>
    <source>
        <tissue evidence="7 8">Muscle</tissue>
    </source>
</reference>
<feature type="compositionally biased region" description="Low complexity" evidence="4">
    <location>
        <begin position="821"/>
        <end position="838"/>
    </location>
</feature>
<evidence type="ECO:0000313" key="6">
    <source>
        <dbReference type="Proteomes" id="UP000694941"/>
    </source>
</evidence>
<evidence type="ECO:0000256" key="1">
    <source>
        <dbReference type="ARBA" id="ARBA00022723"/>
    </source>
</evidence>
<evidence type="ECO:0000256" key="3">
    <source>
        <dbReference type="RuleBase" id="RU363067"/>
    </source>
</evidence>
<feature type="compositionally biased region" description="Polar residues" evidence="4">
    <location>
        <begin position="959"/>
        <end position="968"/>
    </location>
</feature>
<feature type="compositionally biased region" description="Polar residues" evidence="4">
    <location>
        <begin position="1122"/>
        <end position="1156"/>
    </location>
</feature>
<evidence type="ECO:0000313" key="8">
    <source>
        <dbReference type="RefSeq" id="XP_022242188.1"/>
    </source>
</evidence>
<dbReference type="Proteomes" id="UP000694941">
    <property type="component" value="Unplaced"/>
</dbReference>
<feature type="domain" description="PDEase" evidence="5">
    <location>
        <begin position="115"/>
        <end position="439"/>
    </location>
</feature>
<dbReference type="RefSeq" id="XP_022242189.1">
    <property type="nucleotide sequence ID" value="XM_022386481.1"/>
</dbReference>
<dbReference type="SUPFAM" id="SSF109604">
    <property type="entry name" value="HD-domain/PDEase-like"/>
    <property type="match status" value="1"/>
</dbReference>
<feature type="compositionally biased region" description="Polar residues" evidence="4">
    <location>
        <begin position="795"/>
        <end position="806"/>
    </location>
</feature>
<feature type="compositionally biased region" description="Polar residues" evidence="4">
    <location>
        <begin position="706"/>
        <end position="727"/>
    </location>
</feature>
<dbReference type="RefSeq" id="XP_022242188.1">
    <property type="nucleotide sequence ID" value="XM_022386480.1"/>
</dbReference>
<dbReference type="PROSITE" id="PS00126">
    <property type="entry name" value="PDEASE_I_1"/>
    <property type="match status" value="1"/>
</dbReference>